<feature type="region of interest" description="Disordered" evidence="1">
    <location>
        <begin position="158"/>
        <end position="193"/>
    </location>
</feature>
<feature type="region of interest" description="Disordered" evidence="1">
    <location>
        <begin position="302"/>
        <end position="420"/>
    </location>
</feature>
<feature type="region of interest" description="Disordered" evidence="1">
    <location>
        <begin position="1"/>
        <end position="37"/>
    </location>
</feature>
<dbReference type="Proteomes" id="UP000000561">
    <property type="component" value="Chromosome 1"/>
</dbReference>
<dbReference type="EMBL" id="CM003140">
    <property type="protein sequence ID" value="KIS71963.1"/>
    <property type="molecule type" value="Genomic_DNA"/>
</dbReference>
<evidence type="ECO:0000256" key="1">
    <source>
        <dbReference type="SAM" id="MobiDB-lite"/>
    </source>
</evidence>
<name>A0A0D1D0H9_MYCMD</name>
<dbReference type="AlphaFoldDB" id="A0A0D1D0H9"/>
<feature type="compositionally biased region" description="Polar residues" evidence="1">
    <location>
        <begin position="158"/>
        <end position="172"/>
    </location>
</feature>
<evidence type="ECO:0000313" key="2">
    <source>
        <dbReference type="EMBL" id="KIS71963.1"/>
    </source>
</evidence>
<organism evidence="2 3">
    <name type="scientific">Mycosarcoma maydis</name>
    <name type="common">Corn smut fungus</name>
    <name type="synonym">Ustilago maydis</name>
    <dbReference type="NCBI Taxonomy" id="5270"/>
    <lineage>
        <taxon>Eukaryota</taxon>
        <taxon>Fungi</taxon>
        <taxon>Dikarya</taxon>
        <taxon>Basidiomycota</taxon>
        <taxon>Ustilaginomycotina</taxon>
        <taxon>Ustilaginomycetes</taxon>
        <taxon>Ustilaginales</taxon>
        <taxon>Ustilaginaceae</taxon>
        <taxon>Mycosarcoma</taxon>
    </lineage>
</organism>
<proteinExistence type="predicted"/>
<keyword evidence="3" id="KW-1185">Reference proteome</keyword>
<feature type="compositionally biased region" description="Polar residues" evidence="1">
    <location>
        <begin position="478"/>
        <end position="499"/>
    </location>
</feature>
<gene>
    <name evidence="2" type="ORF">UMAG_00388</name>
</gene>
<reference evidence="2 3" key="1">
    <citation type="journal article" date="2006" name="Nature">
        <title>Insights from the genome of the biotrophic fungal plant pathogen Ustilago maydis.</title>
        <authorList>
            <person name="Kamper J."/>
            <person name="Kahmann R."/>
            <person name="Bolker M."/>
            <person name="Ma L.J."/>
            <person name="Brefort T."/>
            <person name="Saville B.J."/>
            <person name="Banuett F."/>
            <person name="Kronstad J.W."/>
            <person name="Gold S.E."/>
            <person name="Muller O."/>
            <person name="Perlin M.H."/>
            <person name="Wosten H.A."/>
            <person name="de Vries R."/>
            <person name="Ruiz-Herrera J."/>
            <person name="Reynaga-Pena C.G."/>
            <person name="Snetselaar K."/>
            <person name="McCann M."/>
            <person name="Perez-Martin J."/>
            <person name="Feldbrugge M."/>
            <person name="Basse C.W."/>
            <person name="Steinberg G."/>
            <person name="Ibeas J.I."/>
            <person name="Holloman W."/>
            <person name="Guzman P."/>
            <person name="Farman M."/>
            <person name="Stajich J.E."/>
            <person name="Sentandreu R."/>
            <person name="Gonzalez-Prieto J.M."/>
            <person name="Kennell J.C."/>
            <person name="Molina L."/>
            <person name="Schirawski J."/>
            <person name="Mendoza-Mendoza A."/>
            <person name="Greilinger D."/>
            <person name="Munch K."/>
            <person name="Rossel N."/>
            <person name="Scherer M."/>
            <person name="Vranes M."/>
            <person name="Ladendorf O."/>
            <person name="Vincon V."/>
            <person name="Fuchs U."/>
            <person name="Sandrock B."/>
            <person name="Meng S."/>
            <person name="Ho E.C."/>
            <person name="Cahill M.J."/>
            <person name="Boyce K.J."/>
            <person name="Klose J."/>
            <person name="Klosterman S.J."/>
            <person name="Deelstra H.J."/>
            <person name="Ortiz-Castellanos L."/>
            <person name="Li W."/>
            <person name="Sanchez-Alonso P."/>
            <person name="Schreier P.H."/>
            <person name="Hauser-Hahn I."/>
            <person name="Vaupel M."/>
            <person name="Koopmann E."/>
            <person name="Friedrich G."/>
            <person name="Voss H."/>
            <person name="Schluter T."/>
            <person name="Margolis J."/>
            <person name="Platt D."/>
            <person name="Swimmer C."/>
            <person name="Gnirke A."/>
            <person name="Chen F."/>
            <person name="Vysotskaia V."/>
            <person name="Mannhaupt G."/>
            <person name="Guldener U."/>
            <person name="Munsterkotter M."/>
            <person name="Haase D."/>
            <person name="Oesterheld M."/>
            <person name="Mewes H.W."/>
            <person name="Mauceli E.W."/>
            <person name="DeCaprio D."/>
            <person name="Wade C.M."/>
            <person name="Butler J."/>
            <person name="Young S."/>
            <person name="Jaffe D.B."/>
            <person name="Calvo S."/>
            <person name="Nusbaum C."/>
            <person name="Galagan J."/>
            <person name="Birren B.W."/>
        </authorList>
    </citation>
    <scope>NUCLEOTIDE SEQUENCE [LARGE SCALE GENOMIC DNA]</scope>
    <source>
        <strain evidence="3">DSM 14603 / FGSC 9021 / UM521</strain>
    </source>
</reference>
<dbReference type="RefSeq" id="XP_011386272.1">
    <property type="nucleotide sequence ID" value="XM_011387970.1"/>
</dbReference>
<feature type="compositionally biased region" description="Basic and acidic residues" evidence="1">
    <location>
        <begin position="303"/>
        <end position="320"/>
    </location>
</feature>
<dbReference type="OMA" id="KSRPMFR"/>
<dbReference type="eggNOG" id="ENOG502R2IR">
    <property type="taxonomic scope" value="Eukaryota"/>
</dbReference>
<sequence>MSSFSAKRQGRSRPSDMILGRRRSEDKSMPSPSFNSSMSLGNIDDVFCDSSRSTDRLRHHYLAIPTTPSTLYAGSSPGTKMERLPSLTDIFHRDILSPPSSNIVSLSSVRSNYCGTGMHRTGSMSSDSSGRSRAWLPTFNQEARAGSIGPPATPLSPFFSTGQTVVSPTTVSPDRRSDTIYGLSDGERTPRAFQRPSFDYNRRSDLNGSSPPCPGAPLIGIQSRGHFESQTWQTQACAGSLGLFEGIQRRSSYGRNPTVFLERDELVKERAAMSALEARMPKAAGLCGLGIYMDEDNIQSPFRKAESKDSQHAESERASPFERQIAFNEHTGLTPMVKASKVSDSSSTPTRSKAKRSSSSALQTSFSSKIPASQVQASQSATATRKKVEMSRTPLNKSRPMFRLENGSCKPKGHKMSPDSSPWGVFGAKDGWKPLAPPNVSRAIAEANKLVLDTGPTIKLTSTSSKTSPTGKREALDSKSSSPLKRSRTGVLQTTSSPFKENVAPSLRKMSPSKRAPMLSKTHRDSPTALPLTGIR</sequence>
<dbReference type="OrthoDB" id="2554383at2759"/>
<feature type="region of interest" description="Disordered" evidence="1">
    <location>
        <begin position="456"/>
        <end position="536"/>
    </location>
</feature>
<dbReference type="InParanoid" id="A0A0D1D0H9"/>
<dbReference type="KEGG" id="uma:UMAG_00388"/>
<dbReference type="VEuPathDB" id="FungiDB:UMAG_00388"/>
<feature type="compositionally biased region" description="Low complexity" evidence="1">
    <location>
        <begin position="345"/>
        <end position="381"/>
    </location>
</feature>
<accession>A0A0D1D0H9</accession>
<evidence type="ECO:0000313" key="3">
    <source>
        <dbReference type="Proteomes" id="UP000000561"/>
    </source>
</evidence>
<dbReference type="GeneID" id="23561705"/>
<protein>
    <submittedName>
        <fullName evidence="2">Uncharacterized protein</fullName>
    </submittedName>
</protein>
<feature type="compositionally biased region" description="Low complexity" evidence="1">
    <location>
        <begin position="461"/>
        <end position="470"/>
    </location>
</feature>